<feature type="region of interest" description="Disordered" evidence="7">
    <location>
        <begin position="1"/>
        <end position="22"/>
    </location>
</feature>
<dbReference type="SUPFAM" id="SSF103473">
    <property type="entry name" value="MFS general substrate transporter"/>
    <property type="match status" value="1"/>
</dbReference>
<dbReference type="PANTHER" id="PTHR42718">
    <property type="entry name" value="MAJOR FACILITATOR SUPERFAMILY MULTIDRUG TRANSPORTER MFSC"/>
    <property type="match status" value="1"/>
</dbReference>
<feature type="transmembrane region" description="Helical" evidence="8">
    <location>
        <begin position="219"/>
        <end position="236"/>
    </location>
</feature>
<keyword evidence="10" id="KW-0614">Plasmid</keyword>
<evidence type="ECO:0000256" key="1">
    <source>
        <dbReference type="ARBA" id="ARBA00004651"/>
    </source>
</evidence>
<gene>
    <name evidence="10" type="ORF">EP51_43905</name>
</gene>
<feature type="domain" description="Major facilitator superfamily (MFS) profile" evidence="9">
    <location>
        <begin position="33"/>
        <end position="500"/>
    </location>
</feature>
<dbReference type="GO" id="GO:0005886">
    <property type="term" value="C:plasma membrane"/>
    <property type="evidence" value="ECO:0007669"/>
    <property type="project" value="UniProtKB-SubCell"/>
</dbReference>
<evidence type="ECO:0000256" key="4">
    <source>
        <dbReference type="ARBA" id="ARBA00022692"/>
    </source>
</evidence>
<evidence type="ECO:0000256" key="6">
    <source>
        <dbReference type="ARBA" id="ARBA00023136"/>
    </source>
</evidence>
<reference evidence="10 11" key="1">
    <citation type="submission" date="2014-07" db="EMBL/GenBank/DDBJ databases">
        <title>Genome Sequence of Rhodococcus opacus Strain R7, a Biodegrader of Mono- and Polycyclic Aromatic Hydrocarbons.</title>
        <authorList>
            <person name="Di Gennaro P."/>
            <person name="Zampolli J."/>
            <person name="Presti I."/>
            <person name="Cappelletti M."/>
            <person name="D'Ursi P."/>
            <person name="Orro A."/>
            <person name="Mezzelani A."/>
            <person name="Milanesi L."/>
        </authorList>
    </citation>
    <scope>NUCLEOTIDE SEQUENCE [LARGE SCALE GENOMIC DNA]</scope>
    <source>
        <strain evidence="10 11">R7</strain>
        <plasmid evidence="10">pPDG2</plasmid>
    </source>
</reference>
<dbReference type="GO" id="GO:0022857">
    <property type="term" value="F:transmembrane transporter activity"/>
    <property type="evidence" value="ECO:0007669"/>
    <property type="project" value="InterPro"/>
</dbReference>
<protein>
    <submittedName>
        <fullName evidence="10">MFS transporter</fullName>
    </submittedName>
</protein>
<keyword evidence="3" id="KW-1003">Cell membrane</keyword>
<sequence>MKHEAGAASTPKRGASTRRSGHAAAPARHNGLALVVIAAAQLMVVLDGTITNIALPSIQTDLGVSAENLAWIVNSYALAFGSLLLLGGKSGDLFGRRRMFRIGIMVFTIASILGGLAANETWLIAARVLQGIGGAIAAPTALSLIAVNFAEGSQRNRAMGVYAAMAGLGSTVGLLLGGVLTDYLSWRWVFFVNVPIGVLVLVGTAVLSEGDRNRGRLDIPGATAATGGLLALVYGITRGGQYGWTDTVALSCFAISAALLAGFVVWQAKAQEPMLALRLLGDRSRSGSYATMLFLGAGMFATFYFLTLYMQQILGFSPVKTGFAYLPFSLGMGIAAAASSKLVERFAPRYVAAPGLLIGAAGMVWFSTLRPDSDYLTHLMPAMFLTAVGLGLSFVPMTLGAVSHVRDEDTGIASALLNTAQQVGGALGLAVLSTIATAAANRQLPDATVTLYRGFATGNADLIESASSALTHGYTAAFLVAGAFFVAGLVITVVAINSPRPSPSHPIPHPARE</sequence>
<dbReference type="RefSeq" id="WP_128643544.1">
    <property type="nucleotide sequence ID" value="NZ_CP008949.1"/>
</dbReference>
<evidence type="ECO:0000259" key="9">
    <source>
        <dbReference type="PROSITE" id="PS50850"/>
    </source>
</evidence>
<evidence type="ECO:0000256" key="7">
    <source>
        <dbReference type="SAM" id="MobiDB-lite"/>
    </source>
</evidence>
<proteinExistence type="predicted"/>
<evidence type="ECO:0000256" key="3">
    <source>
        <dbReference type="ARBA" id="ARBA00022475"/>
    </source>
</evidence>
<evidence type="ECO:0000313" key="10">
    <source>
        <dbReference type="EMBL" id="AII11031.1"/>
    </source>
</evidence>
<feature type="transmembrane region" description="Helical" evidence="8">
    <location>
        <begin position="124"/>
        <end position="147"/>
    </location>
</feature>
<evidence type="ECO:0000256" key="5">
    <source>
        <dbReference type="ARBA" id="ARBA00022989"/>
    </source>
</evidence>
<keyword evidence="2" id="KW-0813">Transport</keyword>
<dbReference type="Proteomes" id="UP000028488">
    <property type="component" value="Plasmid pPDG2"/>
</dbReference>
<dbReference type="CDD" id="cd17321">
    <property type="entry name" value="MFS_MMR_MDR_like"/>
    <property type="match status" value="1"/>
</dbReference>
<dbReference type="Pfam" id="PF07690">
    <property type="entry name" value="MFS_1"/>
    <property type="match status" value="1"/>
</dbReference>
<feature type="transmembrane region" description="Helical" evidence="8">
    <location>
        <begin position="32"/>
        <end position="57"/>
    </location>
</feature>
<geneLocation type="plasmid" evidence="10 11">
    <name>pPDG2</name>
</geneLocation>
<dbReference type="Gene3D" id="1.20.1250.20">
    <property type="entry name" value="MFS general substrate transporter like domains"/>
    <property type="match status" value="1"/>
</dbReference>
<feature type="transmembrane region" description="Helical" evidence="8">
    <location>
        <begin position="474"/>
        <end position="496"/>
    </location>
</feature>
<feature type="transmembrane region" description="Helical" evidence="8">
    <location>
        <begin position="99"/>
        <end position="118"/>
    </location>
</feature>
<name>A0A076EZ18_RHOOP</name>
<keyword evidence="6 8" id="KW-0472">Membrane</keyword>
<dbReference type="NCBIfam" id="TIGR00711">
    <property type="entry name" value="efflux_EmrB"/>
    <property type="match status" value="1"/>
</dbReference>
<feature type="transmembrane region" description="Helical" evidence="8">
    <location>
        <begin position="289"/>
        <end position="310"/>
    </location>
</feature>
<keyword evidence="4 8" id="KW-0812">Transmembrane</keyword>
<dbReference type="InterPro" id="IPR020846">
    <property type="entry name" value="MFS_dom"/>
</dbReference>
<dbReference type="PROSITE" id="PS50850">
    <property type="entry name" value="MFS"/>
    <property type="match status" value="1"/>
</dbReference>
<feature type="transmembrane region" description="Helical" evidence="8">
    <location>
        <begin position="350"/>
        <end position="367"/>
    </location>
</feature>
<dbReference type="PANTHER" id="PTHR42718:SF46">
    <property type="entry name" value="BLR6921 PROTEIN"/>
    <property type="match status" value="1"/>
</dbReference>
<dbReference type="InterPro" id="IPR011701">
    <property type="entry name" value="MFS"/>
</dbReference>
<dbReference type="InterPro" id="IPR036259">
    <property type="entry name" value="MFS_trans_sf"/>
</dbReference>
<feature type="transmembrane region" description="Helical" evidence="8">
    <location>
        <begin position="379"/>
        <end position="402"/>
    </location>
</feature>
<feature type="transmembrane region" description="Helical" evidence="8">
    <location>
        <begin position="69"/>
        <end position="87"/>
    </location>
</feature>
<dbReference type="AlphaFoldDB" id="A0A076EZ18"/>
<dbReference type="InterPro" id="IPR004638">
    <property type="entry name" value="EmrB-like"/>
</dbReference>
<dbReference type="Gene3D" id="1.20.1720.10">
    <property type="entry name" value="Multidrug resistance protein D"/>
    <property type="match status" value="1"/>
</dbReference>
<accession>A0A076EZ18</accession>
<dbReference type="EMBL" id="CP008949">
    <property type="protein sequence ID" value="AII11031.1"/>
    <property type="molecule type" value="Genomic_DNA"/>
</dbReference>
<feature type="transmembrane region" description="Helical" evidence="8">
    <location>
        <begin position="248"/>
        <end position="268"/>
    </location>
</feature>
<feature type="transmembrane region" description="Helical" evidence="8">
    <location>
        <begin position="186"/>
        <end position="207"/>
    </location>
</feature>
<organism evidence="10 11">
    <name type="scientific">Rhodococcus opacus</name>
    <name type="common">Nocardia opaca</name>
    <dbReference type="NCBI Taxonomy" id="37919"/>
    <lineage>
        <taxon>Bacteria</taxon>
        <taxon>Bacillati</taxon>
        <taxon>Actinomycetota</taxon>
        <taxon>Actinomycetes</taxon>
        <taxon>Mycobacteriales</taxon>
        <taxon>Nocardiaceae</taxon>
        <taxon>Rhodococcus</taxon>
    </lineage>
</organism>
<evidence type="ECO:0000256" key="8">
    <source>
        <dbReference type="SAM" id="Phobius"/>
    </source>
</evidence>
<comment type="subcellular location">
    <subcellularLocation>
        <location evidence="1">Cell membrane</location>
        <topology evidence="1">Multi-pass membrane protein</topology>
    </subcellularLocation>
</comment>
<evidence type="ECO:0000313" key="11">
    <source>
        <dbReference type="Proteomes" id="UP000028488"/>
    </source>
</evidence>
<feature type="transmembrane region" description="Helical" evidence="8">
    <location>
        <begin position="159"/>
        <end position="180"/>
    </location>
</feature>
<keyword evidence="5 8" id="KW-1133">Transmembrane helix</keyword>
<feature type="transmembrane region" description="Helical" evidence="8">
    <location>
        <begin position="322"/>
        <end position="343"/>
    </location>
</feature>
<evidence type="ECO:0000256" key="2">
    <source>
        <dbReference type="ARBA" id="ARBA00022448"/>
    </source>
</evidence>